<feature type="compositionally biased region" description="Basic and acidic residues" evidence="2">
    <location>
        <begin position="1"/>
        <end position="15"/>
    </location>
</feature>
<evidence type="ECO:0000313" key="4">
    <source>
        <dbReference type="Proteomes" id="UP000272942"/>
    </source>
</evidence>
<sequence length="171" mass="19920">MKENYGKEKITSTKEKKPRKGTTVKPLELIEVTARIEQLEEDLRELQRSTQKLLSRTRNVLLHNFAEPMIHDTKARREVNRRHVQAVFRLAGVPANTPYINWVLPQAGAYRLFVPDSFGLGLTKAWNPHPQWKIWLRLWLLGTVVSTVLTTRVRVEDQVEDHIPCLTYMVI</sequence>
<accession>A0A183B8H5</accession>
<proteinExistence type="predicted"/>
<name>A0A183B8H5_9TREM</name>
<feature type="region of interest" description="Disordered" evidence="2">
    <location>
        <begin position="1"/>
        <end position="23"/>
    </location>
</feature>
<keyword evidence="4" id="KW-1185">Reference proteome</keyword>
<evidence type="ECO:0000256" key="1">
    <source>
        <dbReference type="SAM" id="Coils"/>
    </source>
</evidence>
<gene>
    <name evidence="3" type="ORF">ECPE_LOCUS15510</name>
</gene>
<dbReference type="EMBL" id="UZAN01060810">
    <property type="protein sequence ID" value="VDP92782.1"/>
    <property type="molecule type" value="Genomic_DNA"/>
</dbReference>
<evidence type="ECO:0000256" key="2">
    <source>
        <dbReference type="SAM" id="MobiDB-lite"/>
    </source>
</evidence>
<reference evidence="3 4" key="2">
    <citation type="submission" date="2018-11" db="EMBL/GenBank/DDBJ databases">
        <authorList>
            <consortium name="Pathogen Informatics"/>
        </authorList>
    </citation>
    <scope>NUCLEOTIDE SEQUENCE [LARGE SCALE GENOMIC DNA]</scope>
    <source>
        <strain evidence="3 4">Egypt</strain>
    </source>
</reference>
<reference evidence="5" key="1">
    <citation type="submission" date="2016-06" db="UniProtKB">
        <authorList>
            <consortium name="WormBaseParasite"/>
        </authorList>
    </citation>
    <scope>IDENTIFICATION</scope>
</reference>
<protein>
    <submittedName>
        <fullName evidence="5">Tryptophan-rich basic protein</fullName>
    </submittedName>
</protein>
<dbReference type="AlphaFoldDB" id="A0A183B8H5"/>
<organism evidence="5">
    <name type="scientific">Echinostoma caproni</name>
    <dbReference type="NCBI Taxonomy" id="27848"/>
    <lineage>
        <taxon>Eukaryota</taxon>
        <taxon>Metazoa</taxon>
        <taxon>Spiralia</taxon>
        <taxon>Lophotrochozoa</taxon>
        <taxon>Platyhelminthes</taxon>
        <taxon>Trematoda</taxon>
        <taxon>Digenea</taxon>
        <taxon>Plagiorchiida</taxon>
        <taxon>Echinostomata</taxon>
        <taxon>Echinostomatoidea</taxon>
        <taxon>Echinostomatidae</taxon>
        <taxon>Echinostoma</taxon>
    </lineage>
</organism>
<evidence type="ECO:0000313" key="3">
    <source>
        <dbReference type="EMBL" id="VDP92782.1"/>
    </source>
</evidence>
<dbReference type="WBParaSite" id="ECPE_0001555001-mRNA-1">
    <property type="protein sequence ID" value="ECPE_0001555001-mRNA-1"/>
    <property type="gene ID" value="ECPE_0001555001"/>
</dbReference>
<feature type="coiled-coil region" evidence="1">
    <location>
        <begin position="29"/>
        <end position="56"/>
    </location>
</feature>
<keyword evidence="1" id="KW-0175">Coiled coil</keyword>
<evidence type="ECO:0000313" key="5">
    <source>
        <dbReference type="WBParaSite" id="ECPE_0001555001-mRNA-1"/>
    </source>
</evidence>
<dbReference type="Proteomes" id="UP000272942">
    <property type="component" value="Unassembled WGS sequence"/>
</dbReference>